<dbReference type="AlphaFoldDB" id="A0A0F9BSJ9"/>
<dbReference type="EMBL" id="LAZR01039494">
    <property type="protein sequence ID" value="KKL16867.1"/>
    <property type="molecule type" value="Genomic_DNA"/>
</dbReference>
<comment type="caution">
    <text evidence="1">The sequence shown here is derived from an EMBL/GenBank/DDBJ whole genome shotgun (WGS) entry which is preliminary data.</text>
</comment>
<evidence type="ECO:0000313" key="1">
    <source>
        <dbReference type="EMBL" id="KKL16867.1"/>
    </source>
</evidence>
<accession>A0A0F9BSJ9</accession>
<organism evidence="1">
    <name type="scientific">marine sediment metagenome</name>
    <dbReference type="NCBI Taxonomy" id="412755"/>
    <lineage>
        <taxon>unclassified sequences</taxon>
        <taxon>metagenomes</taxon>
        <taxon>ecological metagenomes</taxon>
    </lineage>
</organism>
<protein>
    <submittedName>
        <fullName evidence="1">Uncharacterized protein</fullName>
    </submittedName>
</protein>
<sequence length="110" mass="12224">MRAGNSPWRRRINDLLRAVEAHDKAGRKWSAGKNKTTGMIVFHATELFDLAGEILAGRLDEQGYEIETETTTFATFCVCPTPDLDENDVCKNCGTQWTKKETEGESLGGD</sequence>
<gene>
    <name evidence="1" type="ORF">LCGC14_2491270</name>
</gene>
<proteinExistence type="predicted"/>
<reference evidence="1" key="1">
    <citation type="journal article" date="2015" name="Nature">
        <title>Complex archaea that bridge the gap between prokaryotes and eukaryotes.</title>
        <authorList>
            <person name="Spang A."/>
            <person name="Saw J.H."/>
            <person name="Jorgensen S.L."/>
            <person name="Zaremba-Niedzwiedzka K."/>
            <person name="Martijn J."/>
            <person name="Lind A.E."/>
            <person name="van Eijk R."/>
            <person name="Schleper C."/>
            <person name="Guy L."/>
            <person name="Ettema T.J."/>
        </authorList>
    </citation>
    <scope>NUCLEOTIDE SEQUENCE</scope>
</reference>
<name>A0A0F9BSJ9_9ZZZZ</name>